<evidence type="ECO:0008006" key="6">
    <source>
        <dbReference type="Google" id="ProtNLM"/>
    </source>
</evidence>
<protein>
    <recommendedName>
        <fullName evidence="6">Glutathione S-transferase</fullName>
    </recommendedName>
</protein>
<feature type="domain" description="GST C-terminal" evidence="3">
    <location>
        <begin position="110"/>
        <end position="257"/>
    </location>
</feature>
<dbReference type="CDD" id="cd03046">
    <property type="entry name" value="GST_N_GTT1_like"/>
    <property type="match status" value="1"/>
</dbReference>
<organism evidence="4 5">
    <name type="scientific">Coniella lustricola</name>
    <dbReference type="NCBI Taxonomy" id="2025994"/>
    <lineage>
        <taxon>Eukaryota</taxon>
        <taxon>Fungi</taxon>
        <taxon>Dikarya</taxon>
        <taxon>Ascomycota</taxon>
        <taxon>Pezizomycotina</taxon>
        <taxon>Sordariomycetes</taxon>
        <taxon>Sordariomycetidae</taxon>
        <taxon>Diaporthales</taxon>
        <taxon>Schizoparmaceae</taxon>
        <taxon>Coniella</taxon>
    </lineage>
</organism>
<dbReference type="InterPro" id="IPR040079">
    <property type="entry name" value="Glutathione_S-Trfase"/>
</dbReference>
<dbReference type="InterPro" id="IPR010987">
    <property type="entry name" value="Glutathione-S-Trfase_C-like"/>
</dbReference>
<dbReference type="InterPro" id="IPR036249">
    <property type="entry name" value="Thioredoxin-like_sf"/>
</dbReference>
<evidence type="ECO:0000313" key="5">
    <source>
        <dbReference type="Proteomes" id="UP000241462"/>
    </source>
</evidence>
<dbReference type="SFLD" id="SFLDS00019">
    <property type="entry name" value="Glutathione_Transferase_(cytos"/>
    <property type="match status" value="1"/>
</dbReference>
<keyword evidence="5" id="KW-1185">Reference proteome</keyword>
<sequence length="266" mass="29853">MAEEKPKILLHWLNGSRAHSILWLLEDLEEPYEVEVFHRQPNALAPPELTKIHPLGKSPVVSITAPGATKPVVLAETPFIFEYLIEHSEKGNSLVPPRWKPGQEGKMLGETEAWMRYQYLMYYIEGSFMPILVQYIILNAMKSTAVPLLVRPISKAIANRLISMIVFPNMKKHLSFLEEQLKTSGGDFITGPTLTAADIQLAYGMILAMDSFDSMGDWEKGSVKATYPALFAYADRLQQQSGYIKAVEKSKEVDNGAFSLAPRLQL</sequence>
<dbReference type="Proteomes" id="UP000241462">
    <property type="component" value="Unassembled WGS sequence"/>
</dbReference>
<proteinExistence type="inferred from homology"/>
<dbReference type="InterPro" id="IPR004046">
    <property type="entry name" value="GST_C"/>
</dbReference>
<feature type="domain" description="GST N-terminal" evidence="2">
    <location>
        <begin position="5"/>
        <end position="92"/>
    </location>
</feature>
<dbReference type="PANTHER" id="PTHR44051:SF9">
    <property type="entry name" value="GLUTATHIONE S-TRANSFERASE 1"/>
    <property type="match status" value="1"/>
</dbReference>
<dbReference type="PROSITE" id="PS50405">
    <property type="entry name" value="GST_CTER"/>
    <property type="match status" value="1"/>
</dbReference>
<dbReference type="Pfam" id="PF14497">
    <property type="entry name" value="GST_C_3"/>
    <property type="match status" value="1"/>
</dbReference>
<reference evidence="4 5" key="1">
    <citation type="journal article" date="2018" name="Mycol. Prog.">
        <title>Coniella lustricola, a new species from submerged detritus.</title>
        <authorList>
            <person name="Raudabaugh D.B."/>
            <person name="Iturriaga T."/>
            <person name="Carver A."/>
            <person name="Mondo S."/>
            <person name="Pangilinan J."/>
            <person name="Lipzen A."/>
            <person name="He G."/>
            <person name="Amirebrahimi M."/>
            <person name="Grigoriev I.V."/>
            <person name="Miller A.N."/>
        </authorList>
    </citation>
    <scope>NUCLEOTIDE SEQUENCE [LARGE SCALE GENOMIC DNA]</scope>
    <source>
        <strain evidence="4 5">B22-T-1</strain>
    </source>
</reference>
<gene>
    <name evidence="4" type="ORF">BD289DRAFT_99709</name>
</gene>
<evidence type="ECO:0000256" key="1">
    <source>
        <dbReference type="ARBA" id="ARBA00007409"/>
    </source>
</evidence>
<dbReference type="OrthoDB" id="2098326at2759"/>
<dbReference type="PROSITE" id="PS50404">
    <property type="entry name" value="GST_NTER"/>
    <property type="match status" value="1"/>
</dbReference>
<evidence type="ECO:0000259" key="2">
    <source>
        <dbReference type="PROSITE" id="PS50404"/>
    </source>
</evidence>
<dbReference type="Pfam" id="PF02798">
    <property type="entry name" value="GST_N"/>
    <property type="match status" value="1"/>
</dbReference>
<name>A0A2T3AN41_9PEZI</name>
<dbReference type="Gene3D" id="3.40.30.10">
    <property type="entry name" value="Glutaredoxin"/>
    <property type="match status" value="1"/>
</dbReference>
<dbReference type="InterPro" id="IPR004045">
    <property type="entry name" value="Glutathione_S-Trfase_N"/>
</dbReference>
<dbReference type="Gene3D" id="1.20.1050.10">
    <property type="match status" value="1"/>
</dbReference>
<dbReference type="InParanoid" id="A0A2T3AN41"/>
<evidence type="ECO:0000313" key="4">
    <source>
        <dbReference type="EMBL" id="PSS03865.1"/>
    </source>
</evidence>
<accession>A0A2T3AN41</accession>
<dbReference type="SUPFAM" id="SSF52833">
    <property type="entry name" value="Thioredoxin-like"/>
    <property type="match status" value="1"/>
</dbReference>
<dbReference type="FunCoup" id="A0A2T3AN41">
    <property type="interactions" value="103"/>
</dbReference>
<dbReference type="EMBL" id="KZ678373">
    <property type="protein sequence ID" value="PSS03865.1"/>
    <property type="molecule type" value="Genomic_DNA"/>
</dbReference>
<dbReference type="InterPro" id="IPR036282">
    <property type="entry name" value="Glutathione-S-Trfase_C_sf"/>
</dbReference>
<comment type="similarity">
    <text evidence="1">Belongs to the GST superfamily.</text>
</comment>
<dbReference type="PANTHER" id="PTHR44051">
    <property type="entry name" value="GLUTATHIONE S-TRANSFERASE-RELATED"/>
    <property type="match status" value="1"/>
</dbReference>
<dbReference type="AlphaFoldDB" id="A0A2T3AN41"/>
<evidence type="ECO:0000259" key="3">
    <source>
        <dbReference type="PROSITE" id="PS50405"/>
    </source>
</evidence>
<dbReference type="SUPFAM" id="SSF47616">
    <property type="entry name" value="GST C-terminal domain-like"/>
    <property type="match status" value="1"/>
</dbReference>
<dbReference type="STRING" id="2025994.A0A2T3AN41"/>